<gene>
    <name evidence="4" type="ORF">Gferi_19080</name>
</gene>
<dbReference type="OrthoDB" id="2111574at2"/>
<dbReference type="InterPro" id="IPR050832">
    <property type="entry name" value="Bact_Acetyltransf"/>
</dbReference>
<dbReference type="EMBL" id="CP017269">
    <property type="protein sequence ID" value="AOT71447.1"/>
    <property type="molecule type" value="Genomic_DNA"/>
</dbReference>
<dbReference type="Proteomes" id="UP000095743">
    <property type="component" value="Chromosome"/>
</dbReference>
<dbReference type="Pfam" id="PF00583">
    <property type="entry name" value="Acetyltransf_1"/>
    <property type="match status" value="1"/>
</dbReference>
<dbReference type="PANTHER" id="PTHR43877:SF2">
    <property type="entry name" value="AMINOALKYLPHOSPHONATE N-ACETYLTRANSFERASE-RELATED"/>
    <property type="match status" value="1"/>
</dbReference>
<evidence type="ECO:0000313" key="5">
    <source>
        <dbReference type="Proteomes" id="UP000095743"/>
    </source>
</evidence>
<organism evidence="4 5">
    <name type="scientific">Geosporobacter ferrireducens</name>
    <dbReference type="NCBI Taxonomy" id="1424294"/>
    <lineage>
        <taxon>Bacteria</taxon>
        <taxon>Bacillati</taxon>
        <taxon>Bacillota</taxon>
        <taxon>Clostridia</taxon>
        <taxon>Peptostreptococcales</taxon>
        <taxon>Thermotaleaceae</taxon>
        <taxon>Geosporobacter</taxon>
    </lineage>
</organism>
<accession>A0A1D8GKL8</accession>
<sequence length="169" mass="18893">MNMIIRKADISDIKDICMITREAFKKYALDLGLPQKVSALKETEETIKNEFANKNILIACSINEAIGCIRYEIMPGNIAYISRFAVKPTIQNSGIGKALFLAVEDALIKDNMKAVALHTASKMTALMRFYYSLGFHIHSTASDRGYTRALLCKEFIQGESPDLSHVQNI</sequence>
<dbReference type="KEGG" id="gfe:Gferi_19080"/>
<dbReference type="PROSITE" id="PS51186">
    <property type="entry name" value="GNAT"/>
    <property type="match status" value="1"/>
</dbReference>
<feature type="domain" description="N-acetyltransferase" evidence="3">
    <location>
        <begin position="3"/>
        <end position="157"/>
    </location>
</feature>
<dbReference type="AlphaFoldDB" id="A0A1D8GKL8"/>
<dbReference type="STRING" id="1424294.Gferi_19080"/>
<name>A0A1D8GKL8_9FIRM</name>
<dbReference type="InterPro" id="IPR016181">
    <property type="entry name" value="Acyl_CoA_acyltransferase"/>
</dbReference>
<evidence type="ECO:0000256" key="2">
    <source>
        <dbReference type="ARBA" id="ARBA00023315"/>
    </source>
</evidence>
<dbReference type="SUPFAM" id="SSF55729">
    <property type="entry name" value="Acyl-CoA N-acyltransferases (Nat)"/>
    <property type="match status" value="1"/>
</dbReference>
<dbReference type="Gene3D" id="3.40.630.30">
    <property type="match status" value="1"/>
</dbReference>
<dbReference type="CDD" id="cd04301">
    <property type="entry name" value="NAT_SF"/>
    <property type="match status" value="1"/>
</dbReference>
<keyword evidence="2" id="KW-0012">Acyltransferase</keyword>
<reference evidence="4 5" key="1">
    <citation type="submission" date="2016-09" db="EMBL/GenBank/DDBJ databases">
        <title>Genomic analysis reveals versatility of anaerobic energy metabolism of Geosporobacter ferrireducens IRF9 of phylum Firmicutes.</title>
        <authorList>
            <person name="Kim S.-J."/>
        </authorList>
    </citation>
    <scope>NUCLEOTIDE SEQUENCE [LARGE SCALE GENOMIC DNA]</scope>
    <source>
        <strain evidence="4 5">IRF9</strain>
    </source>
</reference>
<keyword evidence="5" id="KW-1185">Reference proteome</keyword>
<protein>
    <recommendedName>
        <fullName evidence="3">N-acetyltransferase domain-containing protein</fullName>
    </recommendedName>
</protein>
<evidence type="ECO:0000259" key="3">
    <source>
        <dbReference type="PROSITE" id="PS51186"/>
    </source>
</evidence>
<dbReference type="PANTHER" id="PTHR43877">
    <property type="entry name" value="AMINOALKYLPHOSPHONATE N-ACETYLTRANSFERASE-RELATED-RELATED"/>
    <property type="match status" value="1"/>
</dbReference>
<evidence type="ECO:0000313" key="4">
    <source>
        <dbReference type="EMBL" id="AOT71447.1"/>
    </source>
</evidence>
<dbReference type="GO" id="GO:0016747">
    <property type="term" value="F:acyltransferase activity, transferring groups other than amino-acyl groups"/>
    <property type="evidence" value="ECO:0007669"/>
    <property type="project" value="InterPro"/>
</dbReference>
<proteinExistence type="predicted"/>
<keyword evidence="1" id="KW-0808">Transferase</keyword>
<evidence type="ECO:0000256" key="1">
    <source>
        <dbReference type="ARBA" id="ARBA00022679"/>
    </source>
</evidence>
<dbReference type="RefSeq" id="WP_069979292.1">
    <property type="nucleotide sequence ID" value="NZ_CP017269.1"/>
</dbReference>
<dbReference type="InterPro" id="IPR000182">
    <property type="entry name" value="GNAT_dom"/>
</dbReference>